<accession>A0ABU9ASG0</accession>
<dbReference type="Pfam" id="PF13671">
    <property type="entry name" value="AAA_33"/>
    <property type="match status" value="1"/>
</dbReference>
<dbReference type="RefSeq" id="WP_341403515.1">
    <property type="nucleotide sequence ID" value="NZ_JBBUKT010000002.1"/>
</dbReference>
<keyword evidence="2" id="KW-1185">Reference proteome</keyword>
<dbReference type="InterPro" id="IPR027417">
    <property type="entry name" value="P-loop_NTPase"/>
</dbReference>
<keyword evidence="1" id="KW-0547">Nucleotide-binding</keyword>
<evidence type="ECO:0000313" key="2">
    <source>
        <dbReference type="Proteomes" id="UP001371305"/>
    </source>
</evidence>
<evidence type="ECO:0000313" key="1">
    <source>
        <dbReference type="EMBL" id="MEK7950101.1"/>
    </source>
</evidence>
<dbReference type="EMBL" id="JBBUKT010000002">
    <property type="protein sequence ID" value="MEK7950101.1"/>
    <property type="molecule type" value="Genomic_DNA"/>
</dbReference>
<gene>
    <name evidence="1" type="ORF">WKV53_06330</name>
</gene>
<protein>
    <submittedName>
        <fullName evidence="1">ATP-binding protein</fullName>
    </submittedName>
</protein>
<organism evidence="1 2">
    <name type="scientific">Luteolibacter soli</name>
    <dbReference type="NCBI Taxonomy" id="3135280"/>
    <lineage>
        <taxon>Bacteria</taxon>
        <taxon>Pseudomonadati</taxon>
        <taxon>Verrucomicrobiota</taxon>
        <taxon>Verrucomicrobiia</taxon>
        <taxon>Verrucomicrobiales</taxon>
        <taxon>Verrucomicrobiaceae</taxon>
        <taxon>Luteolibacter</taxon>
    </lineage>
</organism>
<name>A0ABU9ASG0_9BACT</name>
<dbReference type="SUPFAM" id="SSF52540">
    <property type="entry name" value="P-loop containing nucleoside triphosphate hydrolases"/>
    <property type="match status" value="1"/>
</dbReference>
<dbReference type="Gene3D" id="3.40.50.300">
    <property type="entry name" value="P-loop containing nucleotide triphosphate hydrolases"/>
    <property type="match status" value="1"/>
</dbReference>
<comment type="caution">
    <text evidence="1">The sequence shown here is derived from an EMBL/GenBank/DDBJ whole genome shotgun (WGS) entry which is preliminary data.</text>
</comment>
<keyword evidence="1" id="KW-0067">ATP-binding</keyword>
<proteinExistence type="predicted"/>
<sequence length="168" mass="18906">MSLRECHIITGPAGAGKSSHARRLALELGACLIDSDTATERLVRAGLSLAGMDPDDRDSPAYKRVYRDAVYEAMFDLAVANLPQIPVVLAGPFTREGGETDWPERLEQRLGVKPVLHFVWCPIEVRRERMIARGEDRDLPKLKDWESYAASCREERPVWEHVFVETGC</sequence>
<reference evidence="1 2" key="1">
    <citation type="submission" date="2024-04" db="EMBL/GenBank/DDBJ databases">
        <title>Luteolibacter sp. isolated from soil.</title>
        <authorList>
            <person name="An J."/>
        </authorList>
    </citation>
    <scope>NUCLEOTIDE SEQUENCE [LARGE SCALE GENOMIC DNA]</scope>
    <source>
        <strain evidence="1 2">Y139</strain>
    </source>
</reference>
<dbReference type="GO" id="GO:0005524">
    <property type="term" value="F:ATP binding"/>
    <property type="evidence" value="ECO:0007669"/>
    <property type="project" value="UniProtKB-KW"/>
</dbReference>
<dbReference type="Proteomes" id="UP001371305">
    <property type="component" value="Unassembled WGS sequence"/>
</dbReference>